<proteinExistence type="predicted"/>
<reference evidence="1 2" key="1">
    <citation type="submission" date="2018-10" db="EMBL/GenBank/DDBJ databases">
        <authorList>
            <person name="Jung H.S."/>
            <person name="Jeon C.O."/>
        </authorList>
    </citation>
    <scope>NUCLEOTIDE SEQUENCE [LARGE SCALE GENOMIC DNA]</scope>
    <source>
        <strain evidence="1 2">MA-7-27</strain>
    </source>
</reference>
<name>A0A3L9Y7X6_9RHOB</name>
<keyword evidence="2" id="KW-1185">Reference proteome</keyword>
<evidence type="ECO:0000313" key="2">
    <source>
        <dbReference type="Proteomes" id="UP000281343"/>
    </source>
</evidence>
<dbReference type="RefSeq" id="WP_121897873.1">
    <property type="nucleotide sequence ID" value="NZ_RCNT01000004.1"/>
</dbReference>
<sequence length="91" mass="9769">MSKPGDINDPKGLIREAYLIEGITAPECRSIFMDWALSLSAPDPRAAIATLLERHGAAHDTHPMTQVLRDGLEVSPAARRRGGRAARVPGA</sequence>
<dbReference type="EMBL" id="RCNT01000004">
    <property type="protein sequence ID" value="RMA42393.1"/>
    <property type="molecule type" value="Genomic_DNA"/>
</dbReference>
<dbReference type="OrthoDB" id="7778431at2"/>
<accession>A0A3L9Y7X6</accession>
<dbReference type="Proteomes" id="UP000281343">
    <property type="component" value="Unassembled WGS sequence"/>
</dbReference>
<organism evidence="1 2">
    <name type="scientific">Rhodophyticola porphyridii</name>
    <dbReference type="NCBI Taxonomy" id="1852017"/>
    <lineage>
        <taxon>Bacteria</taxon>
        <taxon>Pseudomonadati</taxon>
        <taxon>Pseudomonadota</taxon>
        <taxon>Alphaproteobacteria</taxon>
        <taxon>Rhodobacterales</taxon>
        <taxon>Roseobacteraceae</taxon>
        <taxon>Rhodophyticola</taxon>
    </lineage>
</organism>
<protein>
    <submittedName>
        <fullName evidence="1">Uncharacterized protein</fullName>
    </submittedName>
</protein>
<evidence type="ECO:0000313" key="1">
    <source>
        <dbReference type="EMBL" id="RMA42393.1"/>
    </source>
</evidence>
<gene>
    <name evidence="1" type="ORF">D9R08_09850</name>
</gene>
<comment type="caution">
    <text evidence="1">The sequence shown here is derived from an EMBL/GenBank/DDBJ whole genome shotgun (WGS) entry which is preliminary data.</text>
</comment>
<dbReference type="AlphaFoldDB" id="A0A3L9Y7X6"/>